<dbReference type="PANTHER" id="PTHR11846">
    <property type="entry name" value="ADENYLOSUCCINATE SYNTHETASE"/>
    <property type="match status" value="1"/>
</dbReference>
<keyword evidence="3" id="KW-0547">Nucleotide-binding</keyword>
<evidence type="ECO:0000256" key="7">
    <source>
        <dbReference type="SAM" id="Coils"/>
    </source>
</evidence>
<dbReference type="Gene3D" id="3.90.170.10">
    <property type="entry name" value="Adenylosuccinate Synthetase, subunit A, domain 3"/>
    <property type="match status" value="1"/>
</dbReference>
<name>A0A381UZW5_9ZZZZ</name>
<protein>
    <recommendedName>
        <fullName evidence="9">Adenylosuccinate synthetase</fullName>
    </recommendedName>
</protein>
<evidence type="ECO:0008006" key="9">
    <source>
        <dbReference type="Google" id="ProtNLM"/>
    </source>
</evidence>
<gene>
    <name evidence="8" type="ORF">METZ01_LOCUS86115</name>
</gene>
<keyword evidence="5" id="KW-0460">Magnesium</keyword>
<dbReference type="CDD" id="cd03108">
    <property type="entry name" value="AdSS"/>
    <property type="match status" value="1"/>
</dbReference>
<dbReference type="HAMAP" id="MF_00011">
    <property type="entry name" value="Adenylosucc_synth"/>
    <property type="match status" value="1"/>
</dbReference>
<dbReference type="GO" id="GO:0004019">
    <property type="term" value="F:adenylosuccinate synthase activity"/>
    <property type="evidence" value="ECO:0007669"/>
    <property type="project" value="InterPro"/>
</dbReference>
<proteinExistence type="inferred from homology"/>
<dbReference type="GO" id="GO:0044208">
    <property type="term" value="P:'de novo' AMP biosynthetic process"/>
    <property type="evidence" value="ECO:0007669"/>
    <property type="project" value="TreeGrafter"/>
</dbReference>
<dbReference type="GO" id="GO:0005737">
    <property type="term" value="C:cytoplasm"/>
    <property type="evidence" value="ECO:0007669"/>
    <property type="project" value="TreeGrafter"/>
</dbReference>
<evidence type="ECO:0000256" key="2">
    <source>
        <dbReference type="ARBA" id="ARBA00022723"/>
    </source>
</evidence>
<dbReference type="AlphaFoldDB" id="A0A381UZW5"/>
<feature type="non-terminal residue" evidence="8">
    <location>
        <position position="388"/>
    </location>
</feature>
<dbReference type="FunFam" id="1.10.300.10:FF:000001">
    <property type="entry name" value="Adenylosuccinate synthetase"/>
    <property type="match status" value="1"/>
</dbReference>
<sequence length="388" mass="42472">MSNSISLLGLQWGDEGKGKVVDLLSKDIDAAVRYQGGHNAGHTLIIDGKEVVFHLLPSSICHKNIKCFLGRGVVISLEALFSEIDDAFEFIGDLQDRLVVSNAACLIQPYHQKIDQLRERSRSGTKIGTTGRGIGPAYEDRVGRRSIRVADLYDPQVLKVKLEEALDIYNFLIKRHDEAQQEDLNELLDKNLKQAERLKPFVGNVIAELKAFQESNKAILFEGAQGALLDYSLGTYPFVTSSNSSLGGIASGAGISATSIDYSLGISKAYTTRVGEGPFPTELNDEIGSYLAEKGGEVGASTGRPRRCGWLDAVLLSHSVYLNGINGICLTKIDVLDGLDKIKICTDYSSSLSREEILESLTLNDIEPQYIELEGWQEPTAGVQRFED</sequence>
<accession>A0A381UZW5</accession>
<keyword evidence="1" id="KW-0436">Ligase</keyword>
<dbReference type="NCBIfam" id="NF002223">
    <property type="entry name" value="PRK01117.1"/>
    <property type="match status" value="1"/>
</dbReference>
<evidence type="ECO:0000256" key="4">
    <source>
        <dbReference type="ARBA" id="ARBA00022755"/>
    </source>
</evidence>
<dbReference type="InterPro" id="IPR042111">
    <property type="entry name" value="Adenylosuccinate_synth_dom3"/>
</dbReference>
<dbReference type="InterPro" id="IPR042109">
    <property type="entry name" value="Adenylosuccinate_synth_dom1"/>
</dbReference>
<keyword evidence="6" id="KW-0342">GTP-binding</keyword>
<dbReference type="Gene3D" id="1.10.300.10">
    <property type="entry name" value="Adenylosuccinate Synthetase, subunit A, domain 2"/>
    <property type="match status" value="1"/>
</dbReference>
<evidence type="ECO:0000256" key="5">
    <source>
        <dbReference type="ARBA" id="ARBA00022842"/>
    </source>
</evidence>
<keyword evidence="4" id="KW-0658">Purine biosynthesis</keyword>
<evidence type="ECO:0000256" key="3">
    <source>
        <dbReference type="ARBA" id="ARBA00022741"/>
    </source>
</evidence>
<dbReference type="GO" id="GO:0005525">
    <property type="term" value="F:GTP binding"/>
    <property type="evidence" value="ECO:0007669"/>
    <property type="project" value="UniProtKB-KW"/>
</dbReference>
<feature type="coiled-coil region" evidence="7">
    <location>
        <begin position="162"/>
        <end position="198"/>
    </location>
</feature>
<keyword evidence="7" id="KW-0175">Coiled coil</keyword>
<dbReference type="InterPro" id="IPR018220">
    <property type="entry name" value="Adenylosuccin_syn_GTP-bd"/>
</dbReference>
<dbReference type="Pfam" id="PF00709">
    <property type="entry name" value="Adenylsucc_synt"/>
    <property type="match status" value="1"/>
</dbReference>
<dbReference type="Gene3D" id="3.40.440.10">
    <property type="entry name" value="Adenylosuccinate Synthetase, subunit A, domain 1"/>
    <property type="match status" value="1"/>
</dbReference>
<dbReference type="PROSITE" id="PS01266">
    <property type="entry name" value="ADENYLOSUCCIN_SYN_1"/>
    <property type="match status" value="1"/>
</dbReference>
<dbReference type="GO" id="GO:0046040">
    <property type="term" value="P:IMP metabolic process"/>
    <property type="evidence" value="ECO:0007669"/>
    <property type="project" value="TreeGrafter"/>
</dbReference>
<dbReference type="SUPFAM" id="SSF52540">
    <property type="entry name" value="P-loop containing nucleoside triphosphate hydrolases"/>
    <property type="match status" value="1"/>
</dbReference>
<dbReference type="PANTHER" id="PTHR11846:SF0">
    <property type="entry name" value="ADENYLOSUCCINATE SYNTHETASE"/>
    <property type="match status" value="1"/>
</dbReference>
<dbReference type="InterPro" id="IPR042110">
    <property type="entry name" value="Adenylosuccinate_synth_dom2"/>
</dbReference>
<dbReference type="InterPro" id="IPR027417">
    <property type="entry name" value="P-loop_NTPase"/>
</dbReference>
<reference evidence="8" key="1">
    <citation type="submission" date="2018-05" db="EMBL/GenBank/DDBJ databases">
        <authorList>
            <person name="Lanie J.A."/>
            <person name="Ng W.-L."/>
            <person name="Kazmierczak K.M."/>
            <person name="Andrzejewski T.M."/>
            <person name="Davidsen T.M."/>
            <person name="Wayne K.J."/>
            <person name="Tettelin H."/>
            <person name="Glass J.I."/>
            <person name="Rusch D."/>
            <person name="Podicherti R."/>
            <person name="Tsui H.-C.T."/>
            <person name="Winkler M.E."/>
        </authorList>
    </citation>
    <scope>NUCLEOTIDE SEQUENCE</scope>
</reference>
<evidence type="ECO:0000256" key="6">
    <source>
        <dbReference type="ARBA" id="ARBA00023134"/>
    </source>
</evidence>
<organism evidence="8">
    <name type="scientific">marine metagenome</name>
    <dbReference type="NCBI Taxonomy" id="408172"/>
    <lineage>
        <taxon>unclassified sequences</taxon>
        <taxon>metagenomes</taxon>
        <taxon>ecological metagenomes</taxon>
    </lineage>
</organism>
<dbReference type="InterPro" id="IPR001114">
    <property type="entry name" value="Adenylosuccinate_synthetase"/>
</dbReference>
<evidence type="ECO:0000313" key="8">
    <source>
        <dbReference type="EMBL" id="SVA33261.1"/>
    </source>
</evidence>
<keyword evidence="2" id="KW-0479">Metal-binding</keyword>
<dbReference type="EMBL" id="UINC01007427">
    <property type="protein sequence ID" value="SVA33261.1"/>
    <property type="molecule type" value="Genomic_DNA"/>
</dbReference>
<dbReference type="GO" id="GO:0046872">
    <property type="term" value="F:metal ion binding"/>
    <property type="evidence" value="ECO:0007669"/>
    <property type="project" value="UniProtKB-KW"/>
</dbReference>
<evidence type="ECO:0000256" key="1">
    <source>
        <dbReference type="ARBA" id="ARBA00022598"/>
    </source>
</evidence>
<dbReference type="NCBIfam" id="TIGR00184">
    <property type="entry name" value="purA"/>
    <property type="match status" value="1"/>
</dbReference>
<dbReference type="SMART" id="SM00788">
    <property type="entry name" value="Adenylsucc_synt"/>
    <property type="match status" value="1"/>
</dbReference>